<dbReference type="GO" id="GO:0006006">
    <property type="term" value="P:glucose metabolic process"/>
    <property type="evidence" value="ECO:0007669"/>
    <property type="project" value="TreeGrafter"/>
</dbReference>
<evidence type="ECO:0000256" key="1">
    <source>
        <dbReference type="ARBA" id="ARBA00001614"/>
    </source>
</evidence>
<reference evidence="12 13" key="1">
    <citation type="submission" date="2014-05" db="EMBL/GenBank/DDBJ databases">
        <title>ATOL: Assembling a taxonomically balanced genome-scale reconstruction of the evolutionary history of the Enterobacteriaceae.</title>
        <authorList>
            <person name="Plunkett G.III."/>
            <person name="Neeno-Eckwall E.C."/>
            <person name="Glasner J.D."/>
            <person name="Perna N.T."/>
        </authorList>
    </citation>
    <scope>NUCLEOTIDE SEQUENCE [LARGE SCALE GENOMIC DNA]</scope>
    <source>
        <strain evidence="12 13">ATCC 33852</strain>
    </source>
</reference>
<dbReference type="STRING" id="910964.GEAM_0819"/>
<dbReference type="GO" id="GO:0033499">
    <property type="term" value="P:galactose catabolic process via UDP-galactose, Leloir pathway"/>
    <property type="evidence" value="ECO:0007669"/>
    <property type="project" value="TreeGrafter"/>
</dbReference>
<dbReference type="Gene3D" id="2.70.98.10">
    <property type="match status" value="1"/>
</dbReference>
<dbReference type="EMBL" id="JMPJ01000026">
    <property type="protein sequence ID" value="KFC84557.1"/>
    <property type="molecule type" value="Genomic_DNA"/>
</dbReference>
<dbReference type="InterPro" id="IPR015443">
    <property type="entry name" value="Aldose_1-epimerase"/>
</dbReference>
<dbReference type="PANTHER" id="PTHR10091:SF0">
    <property type="entry name" value="GALACTOSE MUTAROTASE"/>
    <property type="match status" value="1"/>
</dbReference>
<comment type="pathway">
    <text evidence="2 8">Carbohydrate metabolism; hexose metabolism.</text>
</comment>
<dbReference type="GO" id="GO:0030246">
    <property type="term" value="F:carbohydrate binding"/>
    <property type="evidence" value="ECO:0007669"/>
    <property type="project" value="InterPro"/>
</dbReference>
<keyword evidence="13" id="KW-1185">Reference proteome</keyword>
<dbReference type="InterPro" id="IPR014718">
    <property type="entry name" value="GH-type_carb-bd"/>
</dbReference>
<keyword evidence="6 8" id="KW-0413">Isomerase</keyword>
<evidence type="ECO:0000256" key="3">
    <source>
        <dbReference type="ARBA" id="ARBA00006206"/>
    </source>
</evidence>
<feature type="active site" description="Proton donor" evidence="9">
    <location>
        <position position="176"/>
    </location>
</feature>
<evidence type="ECO:0000256" key="10">
    <source>
        <dbReference type="PIRSR" id="PIRSR005096-2"/>
    </source>
</evidence>
<protein>
    <recommendedName>
        <fullName evidence="5 8">Aldose 1-epimerase</fullName>
        <ecNumber evidence="4 8">5.1.3.3</ecNumber>
    </recommendedName>
</protein>
<dbReference type="PANTHER" id="PTHR10091">
    <property type="entry name" value="ALDOSE-1-EPIMERASE"/>
    <property type="match status" value="1"/>
</dbReference>
<accession>A0A085GLG2</accession>
<dbReference type="Pfam" id="PF01263">
    <property type="entry name" value="Aldose_epim"/>
    <property type="match status" value="1"/>
</dbReference>
<dbReference type="eggNOG" id="COG2017">
    <property type="taxonomic scope" value="Bacteria"/>
</dbReference>
<dbReference type="Proteomes" id="UP000028640">
    <property type="component" value="Unassembled WGS sequence"/>
</dbReference>
<dbReference type="UniPathway" id="UPA00242"/>
<dbReference type="AlphaFoldDB" id="A0A085GLG2"/>
<dbReference type="SUPFAM" id="SSF74650">
    <property type="entry name" value="Galactose mutarotase-like"/>
    <property type="match status" value="1"/>
</dbReference>
<feature type="binding site" evidence="11">
    <location>
        <begin position="176"/>
        <end position="178"/>
    </location>
    <ligand>
        <name>beta-D-galactose</name>
        <dbReference type="ChEBI" id="CHEBI:27667"/>
    </ligand>
</feature>
<dbReference type="RefSeq" id="WP_034788550.1">
    <property type="nucleotide sequence ID" value="NZ_JMPJ01000026.1"/>
</dbReference>
<feature type="binding site" evidence="10">
    <location>
        <position position="246"/>
    </location>
    <ligand>
        <name>beta-D-galactose</name>
        <dbReference type="ChEBI" id="CHEBI:27667"/>
    </ligand>
</feature>
<dbReference type="CDD" id="cd09019">
    <property type="entry name" value="galactose_mutarotase_like"/>
    <property type="match status" value="1"/>
</dbReference>
<evidence type="ECO:0000256" key="6">
    <source>
        <dbReference type="ARBA" id="ARBA00023235"/>
    </source>
</evidence>
<proteinExistence type="inferred from homology"/>
<evidence type="ECO:0000256" key="2">
    <source>
        <dbReference type="ARBA" id="ARBA00005028"/>
    </source>
</evidence>
<dbReference type="PROSITE" id="PS00545">
    <property type="entry name" value="ALDOSE_1_EPIMERASE"/>
    <property type="match status" value="1"/>
</dbReference>
<comment type="catalytic activity">
    <reaction evidence="1 8">
        <text>alpha-D-glucose = beta-D-glucose</text>
        <dbReference type="Rhea" id="RHEA:10264"/>
        <dbReference type="ChEBI" id="CHEBI:15903"/>
        <dbReference type="ChEBI" id="CHEBI:17925"/>
        <dbReference type="EC" id="5.1.3.3"/>
    </reaction>
</comment>
<feature type="binding site" evidence="11">
    <location>
        <begin position="79"/>
        <end position="80"/>
    </location>
    <ligand>
        <name>beta-D-galactose</name>
        <dbReference type="ChEBI" id="CHEBI:27667"/>
    </ligand>
</feature>
<evidence type="ECO:0000256" key="5">
    <source>
        <dbReference type="ARBA" id="ARBA00014165"/>
    </source>
</evidence>
<feature type="active site" description="Proton acceptor" evidence="9">
    <location>
        <position position="311"/>
    </location>
</feature>
<comment type="caution">
    <text evidence="12">The sequence shown here is derived from an EMBL/GenBank/DDBJ whole genome shotgun (WGS) entry which is preliminary data.</text>
</comment>
<name>A0A085GLG2_EWIA3</name>
<dbReference type="GeneID" id="78379162"/>
<dbReference type="EC" id="5.1.3.3" evidence="4 8"/>
<dbReference type="InterPro" id="IPR018052">
    <property type="entry name" value="Ald1_epimerase_CS"/>
</dbReference>
<organism evidence="12 13">
    <name type="scientific">Ewingella americana (strain ATCC 33852 / DSM 4580 / CCUG 14506 / JCM 5911 / LMG 7869 / NCTC 12157 / CDC 1468-78)</name>
    <dbReference type="NCBI Taxonomy" id="910964"/>
    <lineage>
        <taxon>Bacteria</taxon>
        <taxon>Pseudomonadati</taxon>
        <taxon>Pseudomonadota</taxon>
        <taxon>Gammaproteobacteria</taxon>
        <taxon>Enterobacterales</taxon>
        <taxon>Yersiniaceae</taxon>
        <taxon>Ewingella</taxon>
    </lineage>
</organism>
<evidence type="ECO:0000256" key="4">
    <source>
        <dbReference type="ARBA" id="ARBA00013185"/>
    </source>
</evidence>
<dbReference type="InterPro" id="IPR013458">
    <property type="entry name" value="Ald_epimerase_bac"/>
</dbReference>
<dbReference type="PIRSF" id="PIRSF005096">
    <property type="entry name" value="GALM"/>
    <property type="match status" value="1"/>
</dbReference>
<dbReference type="InterPro" id="IPR011013">
    <property type="entry name" value="Gal_mutarotase_sf_dom"/>
</dbReference>
<evidence type="ECO:0000256" key="7">
    <source>
        <dbReference type="ARBA" id="ARBA00023277"/>
    </source>
</evidence>
<evidence type="ECO:0000256" key="9">
    <source>
        <dbReference type="PIRSR" id="PIRSR005096-1"/>
    </source>
</evidence>
<dbReference type="NCBIfam" id="NF008277">
    <property type="entry name" value="PRK11055.1"/>
    <property type="match status" value="1"/>
</dbReference>
<dbReference type="GO" id="GO:0004034">
    <property type="term" value="F:aldose 1-epimerase activity"/>
    <property type="evidence" value="ECO:0007669"/>
    <property type="project" value="UniProtKB-EC"/>
</dbReference>
<evidence type="ECO:0000313" key="12">
    <source>
        <dbReference type="EMBL" id="KFC84557.1"/>
    </source>
</evidence>
<dbReference type="InterPro" id="IPR047215">
    <property type="entry name" value="Galactose_mutarotase-like"/>
</dbReference>
<evidence type="ECO:0000256" key="8">
    <source>
        <dbReference type="PIRNR" id="PIRNR005096"/>
    </source>
</evidence>
<dbReference type="GO" id="GO:0005737">
    <property type="term" value="C:cytoplasm"/>
    <property type="evidence" value="ECO:0007669"/>
    <property type="project" value="TreeGrafter"/>
</dbReference>
<evidence type="ECO:0000256" key="11">
    <source>
        <dbReference type="PIRSR" id="PIRSR005096-3"/>
    </source>
</evidence>
<dbReference type="InterPro" id="IPR008183">
    <property type="entry name" value="Aldose_1/G6P_1-epimerase"/>
</dbReference>
<evidence type="ECO:0000313" key="13">
    <source>
        <dbReference type="Proteomes" id="UP000028640"/>
    </source>
</evidence>
<dbReference type="OrthoDB" id="9779408at2"/>
<comment type="similarity">
    <text evidence="3 8">Belongs to the aldose epimerase family.</text>
</comment>
<dbReference type="NCBIfam" id="TIGR02636">
    <property type="entry name" value="galM_Leloir"/>
    <property type="match status" value="1"/>
</dbReference>
<sequence length="348" mass="38812">MLKPENTQLAPDGDPFELITIQNAAGTTATFMDWGATWLSLEFPLADGSKRELLLGCETPQGYVNQSAYLGATVGRYANRIAKSQLTIDGQTYALVPNQGENQLHGGPEGFNARRWTLLSRSAQAVSFQLLSADGDQGYPGNMTAEVHYRLTDDHRLEIRYQATVDQPCPVNLTNHAYFNLDGEGHDARKQTLQLFAERFLPVNSDGIPCTDLTPVEHTGLDFRAPKTLAEDFLRDREQQRVKGYDHAWLLNRTCNSAEHPAAHLWSADGKVKMSVFTSAPALQVYTGNFLRGTPNRSGAEYENFQGVALETQFLPDSPNHPEWPQPSCWIKPGQSYRSQTVYQFFAL</sequence>
<gene>
    <name evidence="12" type="primary">galM</name>
    <name evidence="12" type="ORF">GEAM_0819</name>
</gene>
<keyword evidence="7 8" id="KW-0119">Carbohydrate metabolism</keyword>